<gene>
    <name evidence="1" type="ORF">F7R21_27610</name>
</gene>
<comment type="caution">
    <text evidence="1">The sequence shown here is derived from an EMBL/GenBank/DDBJ whole genome shotgun (WGS) entry which is preliminary data.</text>
</comment>
<reference evidence="1 2" key="1">
    <citation type="submission" date="2019-09" db="EMBL/GenBank/DDBJ databases">
        <title>Draft genome sequences of 48 bacterial type strains from the CCUG.</title>
        <authorList>
            <person name="Tunovic T."/>
            <person name="Pineiro-Iglesias B."/>
            <person name="Unosson C."/>
            <person name="Inganas E."/>
            <person name="Ohlen M."/>
            <person name="Cardew S."/>
            <person name="Jensie-Markopoulos S."/>
            <person name="Salva-Serra F."/>
            <person name="Jaen-Luchoro D."/>
            <person name="Karlsson R."/>
            <person name="Svensson-Stadler L."/>
            <person name="Chun J."/>
            <person name="Moore E."/>
        </authorList>
    </citation>
    <scope>NUCLEOTIDE SEQUENCE [LARGE SCALE GENOMIC DNA]</scope>
    <source>
        <strain evidence="1 2">CCUG 54555</strain>
    </source>
</reference>
<accession>A0A6H9SSH8</accession>
<proteinExistence type="predicted"/>
<protein>
    <submittedName>
        <fullName evidence="1">Uncharacterized protein</fullName>
    </submittedName>
</protein>
<evidence type="ECO:0000313" key="1">
    <source>
        <dbReference type="EMBL" id="KAB0633591.1"/>
    </source>
</evidence>
<name>A0A6H9SSH8_9BURK</name>
<evidence type="ECO:0000313" key="2">
    <source>
        <dbReference type="Proteomes" id="UP000430232"/>
    </source>
</evidence>
<dbReference type="AlphaFoldDB" id="A0A6H9SSH8"/>
<sequence length="81" mass="8823">MVFCVGSPRPCRRTCFANGLLVSPLRGAAVTFLCLPKKSNQKKGASLGGRQRWSCPTSRALVRPHVARFRLFASLSLSLCS</sequence>
<dbReference type="OrthoDB" id="8929498at2"/>
<organism evidence="1 2">
    <name type="scientific">Burkholderia latens</name>
    <dbReference type="NCBI Taxonomy" id="488446"/>
    <lineage>
        <taxon>Bacteria</taxon>
        <taxon>Pseudomonadati</taxon>
        <taxon>Pseudomonadota</taxon>
        <taxon>Betaproteobacteria</taxon>
        <taxon>Burkholderiales</taxon>
        <taxon>Burkholderiaceae</taxon>
        <taxon>Burkholderia</taxon>
        <taxon>Burkholderia cepacia complex</taxon>
    </lineage>
</organism>
<dbReference type="EMBL" id="VZOJ01000109">
    <property type="protein sequence ID" value="KAB0633591.1"/>
    <property type="molecule type" value="Genomic_DNA"/>
</dbReference>
<keyword evidence="2" id="KW-1185">Reference proteome</keyword>
<dbReference type="Proteomes" id="UP000430232">
    <property type="component" value="Unassembled WGS sequence"/>
</dbReference>